<keyword evidence="10" id="KW-0671">Queuosine biosynthesis</keyword>
<protein>
    <recommendedName>
        <fullName evidence="8 10">7-cyano-7-deazaguanine synthase</fullName>
        <ecNumber evidence="8 10">6.3.4.20</ecNumber>
    </recommendedName>
    <alternativeName>
        <fullName evidence="10">7-cyano-7-carbaguanine synthase</fullName>
    </alternativeName>
    <alternativeName>
        <fullName evidence="10">PreQ(0) synthase</fullName>
    </alternativeName>
    <alternativeName>
        <fullName evidence="10">Queuosine biosynthesis protein QueC</fullName>
    </alternativeName>
</protein>
<comment type="function">
    <text evidence="10">Catalyzes the ATP-dependent conversion of 7-carboxy-7-deazaguanine (CDG) to 7-cyano-7-deazaguanine (preQ(0)).</text>
</comment>
<evidence type="ECO:0000256" key="5">
    <source>
        <dbReference type="ARBA" id="ARBA00022833"/>
    </source>
</evidence>
<dbReference type="AlphaFoldDB" id="A0A3T0D201"/>
<keyword evidence="12" id="KW-1185">Reference proteome</keyword>
<comment type="cofactor">
    <cofactor evidence="10">
        <name>Zn(2+)</name>
        <dbReference type="ChEBI" id="CHEBI:29105"/>
    </cofactor>
    <text evidence="10">Binds 1 zinc ion per subunit.</text>
</comment>
<dbReference type="InterPro" id="IPR018317">
    <property type="entry name" value="QueC"/>
</dbReference>
<dbReference type="KEGG" id="ccha:ELD05_00495"/>
<organism evidence="11 12">
    <name type="scientific">Caldicellulosiruptor changbaiensis</name>
    <dbReference type="NCBI Taxonomy" id="1222016"/>
    <lineage>
        <taxon>Bacteria</taxon>
        <taxon>Bacillati</taxon>
        <taxon>Bacillota</taxon>
        <taxon>Bacillota incertae sedis</taxon>
        <taxon>Caldicellulosiruptorales</taxon>
        <taxon>Caldicellulosiruptoraceae</taxon>
        <taxon>Caldicellulosiruptor</taxon>
    </lineage>
</organism>
<keyword evidence="3 10" id="KW-0479">Metal-binding</keyword>
<sequence>MRAVVVLSGGMDSTTLLYDVKNQGYETYAISFLYGQKHSKELEFAKKTCELLKVPHKIVDISFFADLAPSALTKSGWSVPEGYYTDESMKQTVVPNRNMVFLSLATSYAISLKAQKLFYGAHAGDHPIYPDCRKEFVEAMKRSILLCDYQIVELEAPYVDLKKEDILKIGLKLGVDYSLTWSCYKGGEKACGRCGTCTERIEAFKKIGVKDPIEYEIEIDWDQKTREN</sequence>
<keyword evidence="5 10" id="KW-0862">Zinc</keyword>
<dbReference type="GO" id="GO:0005524">
    <property type="term" value="F:ATP binding"/>
    <property type="evidence" value="ECO:0007669"/>
    <property type="project" value="UniProtKB-UniRule"/>
</dbReference>
<dbReference type="HAMAP" id="MF_01633">
    <property type="entry name" value="QueC"/>
    <property type="match status" value="1"/>
</dbReference>
<keyword evidence="6 10" id="KW-0067">ATP-binding</keyword>
<evidence type="ECO:0000256" key="7">
    <source>
        <dbReference type="ARBA" id="ARBA00037993"/>
    </source>
</evidence>
<comment type="subunit">
    <text evidence="10">Homodimer.</text>
</comment>
<reference evidence="11 12" key="1">
    <citation type="submission" date="2018-12" db="EMBL/GenBank/DDBJ databases">
        <title>Genome sequence from the cellulolytic species, Caldicellulosiruptor changbaiensis.</title>
        <authorList>
            <person name="Blumer-Schuette S.E."/>
            <person name="Mendoza C."/>
        </authorList>
    </citation>
    <scope>NUCLEOTIDE SEQUENCE [LARGE SCALE GENOMIC DNA]</scope>
    <source>
        <strain evidence="11 12">CBS-Z</strain>
    </source>
</reference>
<dbReference type="EMBL" id="CP034791">
    <property type="protein sequence ID" value="AZT89281.1"/>
    <property type="molecule type" value="Genomic_DNA"/>
</dbReference>
<dbReference type="GO" id="GO:0008270">
    <property type="term" value="F:zinc ion binding"/>
    <property type="evidence" value="ECO:0007669"/>
    <property type="project" value="UniProtKB-UniRule"/>
</dbReference>
<dbReference type="UniPathway" id="UPA00391"/>
<dbReference type="Proteomes" id="UP000282930">
    <property type="component" value="Chromosome"/>
</dbReference>
<evidence type="ECO:0000313" key="12">
    <source>
        <dbReference type="Proteomes" id="UP000282930"/>
    </source>
</evidence>
<evidence type="ECO:0000256" key="6">
    <source>
        <dbReference type="ARBA" id="ARBA00022840"/>
    </source>
</evidence>
<dbReference type="InterPro" id="IPR014729">
    <property type="entry name" value="Rossmann-like_a/b/a_fold"/>
</dbReference>
<feature type="binding site" evidence="10">
    <location>
        <begin position="7"/>
        <end position="17"/>
    </location>
    <ligand>
        <name>ATP</name>
        <dbReference type="ChEBI" id="CHEBI:30616"/>
    </ligand>
</feature>
<dbReference type="Pfam" id="PF06508">
    <property type="entry name" value="QueC"/>
    <property type="match status" value="1"/>
</dbReference>
<dbReference type="Gene3D" id="3.40.50.620">
    <property type="entry name" value="HUPs"/>
    <property type="match status" value="1"/>
</dbReference>
<dbReference type="SUPFAM" id="SSF52402">
    <property type="entry name" value="Adenine nucleotide alpha hydrolases-like"/>
    <property type="match status" value="1"/>
</dbReference>
<dbReference type="EC" id="6.3.4.20" evidence="8 10"/>
<evidence type="ECO:0000313" key="11">
    <source>
        <dbReference type="EMBL" id="AZT89281.1"/>
    </source>
</evidence>
<keyword evidence="2 10" id="KW-0436">Ligase</keyword>
<gene>
    <name evidence="10 11" type="primary">queC</name>
    <name evidence="11" type="ORF">ELD05_00495</name>
</gene>
<evidence type="ECO:0000256" key="3">
    <source>
        <dbReference type="ARBA" id="ARBA00022723"/>
    </source>
</evidence>
<evidence type="ECO:0000256" key="2">
    <source>
        <dbReference type="ARBA" id="ARBA00022598"/>
    </source>
</evidence>
<comment type="similarity">
    <text evidence="7 10">Belongs to the QueC family.</text>
</comment>
<dbReference type="PIRSF" id="PIRSF006293">
    <property type="entry name" value="ExsB"/>
    <property type="match status" value="1"/>
</dbReference>
<dbReference type="GO" id="GO:0008616">
    <property type="term" value="P:tRNA queuosine(34) biosynthetic process"/>
    <property type="evidence" value="ECO:0007669"/>
    <property type="project" value="UniProtKB-UniRule"/>
</dbReference>
<dbReference type="GO" id="GO:0016879">
    <property type="term" value="F:ligase activity, forming carbon-nitrogen bonds"/>
    <property type="evidence" value="ECO:0007669"/>
    <property type="project" value="UniProtKB-UniRule"/>
</dbReference>
<keyword evidence="4 10" id="KW-0547">Nucleotide-binding</keyword>
<feature type="binding site" evidence="10">
    <location>
        <position position="191"/>
    </location>
    <ligand>
        <name>Zn(2+)</name>
        <dbReference type="ChEBI" id="CHEBI:29105"/>
    </ligand>
</feature>
<dbReference type="PANTHER" id="PTHR42914">
    <property type="entry name" value="7-CYANO-7-DEAZAGUANINE SYNTHASE"/>
    <property type="match status" value="1"/>
</dbReference>
<evidence type="ECO:0000256" key="4">
    <source>
        <dbReference type="ARBA" id="ARBA00022741"/>
    </source>
</evidence>
<name>A0A3T0D201_9FIRM</name>
<feature type="binding site" evidence="10">
    <location>
        <position position="194"/>
    </location>
    <ligand>
        <name>Zn(2+)</name>
        <dbReference type="ChEBI" id="CHEBI:29105"/>
    </ligand>
</feature>
<comment type="catalytic activity">
    <reaction evidence="9 10">
        <text>7-carboxy-7-carbaguanine + NH4(+) + 2 ATP = 7-cyano-7-carbaguanine + 2 AMP + 2 diphosphate + 2 H(+)</text>
        <dbReference type="Rhea" id="RHEA:27982"/>
        <dbReference type="ChEBI" id="CHEBI:15378"/>
        <dbReference type="ChEBI" id="CHEBI:28938"/>
        <dbReference type="ChEBI" id="CHEBI:30616"/>
        <dbReference type="ChEBI" id="CHEBI:33019"/>
        <dbReference type="ChEBI" id="CHEBI:45075"/>
        <dbReference type="ChEBI" id="CHEBI:61036"/>
        <dbReference type="ChEBI" id="CHEBI:456215"/>
        <dbReference type="EC" id="6.3.4.20"/>
    </reaction>
</comment>
<evidence type="ECO:0000256" key="8">
    <source>
        <dbReference type="ARBA" id="ARBA00039149"/>
    </source>
</evidence>
<evidence type="ECO:0000256" key="10">
    <source>
        <dbReference type="HAMAP-Rule" id="MF_01633"/>
    </source>
</evidence>
<accession>A0A3T0D201</accession>
<dbReference type="NCBIfam" id="TIGR00364">
    <property type="entry name" value="7-cyano-7-deazaguanine synthase QueC"/>
    <property type="match status" value="1"/>
</dbReference>
<feature type="binding site" evidence="10">
    <location>
        <position position="183"/>
    </location>
    <ligand>
        <name>Zn(2+)</name>
        <dbReference type="ChEBI" id="CHEBI:29105"/>
    </ligand>
</feature>
<evidence type="ECO:0000256" key="9">
    <source>
        <dbReference type="ARBA" id="ARBA00047890"/>
    </source>
</evidence>
<feature type="binding site" evidence="10">
    <location>
        <position position="197"/>
    </location>
    <ligand>
        <name>Zn(2+)</name>
        <dbReference type="ChEBI" id="CHEBI:29105"/>
    </ligand>
</feature>
<dbReference type="CDD" id="cd01995">
    <property type="entry name" value="QueC-like"/>
    <property type="match status" value="1"/>
</dbReference>
<comment type="pathway">
    <text evidence="1 10">Purine metabolism; 7-cyano-7-deazaguanine biosynthesis.</text>
</comment>
<evidence type="ECO:0000256" key="1">
    <source>
        <dbReference type="ARBA" id="ARBA00005061"/>
    </source>
</evidence>
<dbReference type="RefSeq" id="WP_127350901.1">
    <property type="nucleotide sequence ID" value="NZ_CP034791.1"/>
</dbReference>
<proteinExistence type="inferred from homology"/>
<dbReference type="PANTHER" id="PTHR42914:SF1">
    <property type="entry name" value="7-CYANO-7-DEAZAGUANINE SYNTHASE"/>
    <property type="match status" value="1"/>
</dbReference>